<organism evidence="2 3">
    <name type="scientific">Xenorhabdus budapestensis</name>
    <dbReference type="NCBI Taxonomy" id="290110"/>
    <lineage>
        <taxon>Bacteria</taxon>
        <taxon>Pseudomonadati</taxon>
        <taxon>Pseudomonadota</taxon>
        <taxon>Gammaproteobacteria</taxon>
        <taxon>Enterobacterales</taxon>
        <taxon>Morganellaceae</taxon>
        <taxon>Xenorhabdus</taxon>
    </lineage>
</organism>
<keyword evidence="1" id="KW-0732">Signal</keyword>
<evidence type="ECO:0000313" key="3">
    <source>
        <dbReference type="Proteomes" id="UP000665047"/>
    </source>
</evidence>
<dbReference type="NCBIfam" id="TIGR03757">
    <property type="entry name" value="conj_TIGR03757"/>
    <property type="match status" value="1"/>
</dbReference>
<dbReference type="InterPro" id="IPR011090">
    <property type="entry name" value="Integr_conj_element_PFL4709"/>
</dbReference>
<dbReference type="Proteomes" id="UP000665047">
    <property type="component" value="Chromosome"/>
</dbReference>
<evidence type="ECO:0000256" key="1">
    <source>
        <dbReference type="SAM" id="SignalP"/>
    </source>
</evidence>
<name>A0ABX7VHM7_XENBU</name>
<feature type="signal peptide" evidence="1">
    <location>
        <begin position="1"/>
        <end position="22"/>
    </location>
</feature>
<dbReference type="EMBL" id="CP072455">
    <property type="protein sequence ID" value="QTL39112.1"/>
    <property type="molecule type" value="Genomic_DNA"/>
</dbReference>
<protein>
    <submittedName>
        <fullName evidence="2">TIGR03757 family integrating conjugative element protein</fullName>
    </submittedName>
</protein>
<dbReference type="Pfam" id="PF07511">
    <property type="entry name" value="DUF1525"/>
    <property type="match status" value="1"/>
</dbReference>
<evidence type="ECO:0000313" key="2">
    <source>
        <dbReference type="EMBL" id="QTL39112.1"/>
    </source>
</evidence>
<keyword evidence="3" id="KW-1185">Reference proteome</keyword>
<dbReference type="RefSeq" id="WP_209027127.1">
    <property type="nucleotide sequence ID" value="NZ_CP072455.1"/>
</dbReference>
<gene>
    <name evidence="2" type="ORF">HGO23_14810</name>
</gene>
<feature type="chain" id="PRO_5046916872" evidence="1">
    <location>
        <begin position="23"/>
        <end position="139"/>
    </location>
</feature>
<proteinExistence type="predicted"/>
<reference evidence="2 3" key="1">
    <citation type="submission" date="2021-03" db="EMBL/GenBank/DDBJ databases">
        <title>Complete Genome Sequence Data of Xenorhabdus budapestensis strain C72, a Candidate Biological Control Agent, from China.</title>
        <authorList>
            <person name="LI B."/>
            <person name="WANG S."/>
            <person name="QIU D."/>
        </authorList>
    </citation>
    <scope>NUCLEOTIDE SEQUENCE [LARGE SCALE GENOMIC DNA]</scope>
    <source>
        <strain evidence="2 3">C-7-2</strain>
    </source>
</reference>
<accession>A0ABX7VHM7</accession>
<sequence length="139" mass="15787">MKKRCSLFASFIVIVLTSTVQASTVIYTDHQNPPNKIDSREDIKIVWLDAPDALSEDCFRSMNVSVNADNASLITELLQSPEWREKERDMVTAYQGITGAWELGIKKYPAVVIDDRYVVYGSTDINHAQTLVDTYRRGR</sequence>